<dbReference type="AlphaFoldDB" id="A0A7X0UDR8"/>
<keyword evidence="2" id="KW-1185">Reference proteome</keyword>
<organism evidence="1 2">
    <name type="scientific">Acidovorax soli</name>
    <dbReference type="NCBI Taxonomy" id="592050"/>
    <lineage>
        <taxon>Bacteria</taxon>
        <taxon>Pseudomonadati</taxon>
        <taxon>Pseudomonadota</taxon>
        <taxon>Betaproteobacteria</taxon>
        <taxon>Burkholderiales</taxon>
        <taxon>Comamonadaceae</taxon>
        <taxon>Acidovorax</taxon>
    </lineage>
</organism>
<accession>A0A7X0UDR8</accession>
<name>A0A7X0UDR8_9BURK</name>
<reference evidence="1 2" key="1">
    <citation type="submission" date="2020-08" db="EMBL/GenBank/DDBJ databases">
        <title>Functional genomics of gut bacteria from endangered species of beetles.</title>
        <authorList>
            <person name="Carlos-Shanley C."/>
        </authorList>
    </citation>
    <scope>NUCLEOTIDE SEQUENCE [LARGE SCALE GENOMIC DNA]</scope>
    <source>
        <strain evidence="1 2">S00198</strain>
    </source>
</reference>
<evidence type="ECO:0000313" key="1">
    <source>
        <dbReference type="EMBL" id="MBB6564344.1"/>
    </source>
</evidence>
<proteinExistence type="predicted"/>
<dbReference type="Proteomes" id="UP000575083">
    <property type="component" value="Unassembled WGS sequence"/>
</dbReference>
<comment type="caution">
    <text evidence="1">The sequence shown here is derived from an EMBL/GenBank/DDBJ whole genome shotgun (WGS) entry which is preliminary data.</text>
</comment>
<gene>
    <name evidence="1" type="ORF">HNP48_007071</name>
</gene>
<sequence length="94" mass="11022">MAGLGEENLEMLRHLLGRDVSHEWGSCRDYMDVYNLHIDDLRELVQKNAGLYAEKYIMHLLGKGGLRNAKSFRYFVVKENENIDDWLKDSYQEG</sequence>
<dbReference type="EMBL" id="JACHLK010000039">
    <property type="protein sequence ID" value="MBB6564344.1"/>
    <property type="molecule type" value="Genomic_DNA"/>
</dbReference>
<evidence type="ECO:0000313" key="2">
    <source>
        <dbReference type="Proteomes" id="UP000575083"/>
    </source>
</evidence>
<protein>
    <submittedName>
        <fullName evidence="1">Uncharacterized protein</fullName>
    </submittedName>
</protein>
<dbReference type="RefSeq" id="WP_184866294.1">
    <property type="nucleotide sequence ID" value="NZ_JACHLK010000039.1"/>
</dbReference>